<name>A0ABY2E0W8_9MICO</name>
<feature type="region of interest" description="Disordered" evidence="1">
    <location>
        <begin position="602"/>
        <end position="639"/>
    </location>
</feature>
<evidence type="ECO:0000256" key="3">
    <source>
        <dbReference type="SAM" id="SignalP"/>
    </source>
</evidence>
<feature type="compositionally biased region" description="Pro residues" evidence="1">
    <location>
        <begin position="610"/>
        <end position="629"/>
    </location>
</feature>
<gene>
    <name evidence="5" type="ORF">EXU48_15770</name>
</gene>
<keyword evidence="2" id="KW-0472">Membrane</keyword>
<evidence type="ECO:0000259" key="4">
    <source>
        <dbReference type="Pfam" id="PF24346"/>
    </source>
</evidence>
<dbReference type="EMBL" id="SMNA01000007">
    <property type="protein sequence ID" value="TDE91601.1"/>
    <property type="molecule type" value="Genomic_DNA"/>
</dbReference>
<evidence type="ECO:0000256" key="1">
    <source>
        <dbReference type="SAM" id="MobiDB-lite"/>
    </source>
</evidence>
<feature type="transmembrane region" description="Helical" evidence="2">
    <location>
        <begin position="638"/>
        <end position="657"/>
    </location>
</feature>
<reference evidence="5 6" key="1">
    <citation type="submission" date="2019-03" db="EMBL/GenBank/DDBJ databases">
        <title>Genomic features of bacteria from cold environments.</title>
        <authorList>
            <person name="Shen L."/>
        </authorList>
    </citation>
    <scope>NUCLEOTIDE SEQUENCE [LARGE SCALE GENOMIC DNA]</scope>
    <source>
        <strain evidence="6">T3246-1</strain>
    </source>
</reference>
<feature type="domain" description="DUF7507" evidence="4">
    <location>
        <begin position="397"/>
        <end position="480"/>
    </location>
</feature>
<sequence length="664" mass="67963">MPSTVIIPASDVATRVMRTILVLAGVALALLLMRPSAAHADVTDLTPPPDGCLAYDVDAVPFAETSDPQTLDLQLDGPVIQVIIEWAGIWQPAPLDPTIGVEVVGPGGTLSGAYAGTESTDATALPAVPEPIVYGYVADITELFGAGAEGTYTVNITPPIDGIDADEARWGGATVTAVYDSSPCDDVATVIWKTGADFYFGGNSTSSPTTELIVYDWGYPLTEDYVASFSTSHAGADNAATDCRVSSIWVATGDGTAPGSSEDLVDDDGVPNPAYGGVEGIVSPFTPPSQPCPPATVTAPVVSFTPGSMGPEQTLVYFDVLIPAGSTWAAFQLESPADNGGHPGLPESGAWSGAGLLILPAFVPPAPEIALEKTVLDGAGAACPGVEGTDELVSGEPTTPVTYCFRVTNTGDVALFPVTLDDPDLGITDADMTLVSGDDTVPLQPGEELVYSYDSTITADLLNTATVTGQPEGGGEPVTDTNDASVQMYVITGTVTPFCEADAPYLGYDIQTNAPGTTATITFTGDGGSESVTVPVGTGRVLWPGAEVGPDGVGIDWPGWDQNADGDWFENAANPYAWARPDVQITVTVNPTTEPVTVAYPPGTPTCVTAPPPNEPPPSGRPPSSPPPLAETGAGDPAGPAGLAAAMTLFGAALVVFSRRLARH</sequence>
<keyword evidence="6" id="KW-1185">Reference proteome</keyword>
<keyword evidence="2" id="KW-1133">Transmembrane helix</keyword>
<evidence type="ECO:0000313" key="6">
    <source>
        <dbReference type="Proteomes" id="UP000504882"/>
    </source>
</evidence>
<keyword evidence="3" id="KW-0732">Signal</keyword>
<dbReference type="Pfam" id="PF24346">
    <property type="entry name" value="DUF7507"/>
    <property type="match status" value="1"/>
</dbReference>
<proteinExistence type="predicted"/>
<feature type="chain" id="PRO_5046681655" description="DUF7507 domain-containing protein" evidence="3">
    <location>
        <begin position="41"/>
        <end position="664"/>
    </location>
</feature>
<feature type="signal peptide" evidence="3">
    <location>
        <begin position="1"/>
        <end position="40"/>
    </location>
</feature>
<dbReference type="Proteomes" id="UP000504882">
    <property type="component" value="Unassembled WGS sequence"/>
</dbReference>
<evidence type="ECO:0000313" key="5">
    <source>
        <dbReference type="EMBL" id="TDE91601.1"/>
    </source>
</evidence>
<evidence type="ECO:0000256" key="2">
    <source>
        <dbReference type="SAM" id="Phobius"/>
    </source>
</evidence>
<dbReference type="InterPro" id="IPR055354">
    <property type="entry name" value="DUF7507"/>
</dbReference>
<keyword evidence="2" id="KW-0812">Transmembrane</keyword>
<comment type="caution">
    <text evidence="5">The sequence shown here is derived from an EMBL/GenBank/DDBJ whole genome shotgun (WGS) entry which is preliminary data.</text>
</comment>
<accession>A0ABY2E0W8</accession>
<dbReference type="RefSeq" id="WP_133108635.1">
    <property type="nucleotide sequence ID" value="NZ_SMNA01000007.1"/>
</dbReference>
<protein>
    <recommendedName>
        <fullName evidence="4">DUF7507 domain-containing protein</fullName>
    </recommendedName>
</protein>
<organism evidence="5 6">
    <name type="scientific">Occultella glacieicola</name>
    <dbReference type="NCBI Taxonomy" id="2518684"/>
    <lineage>
        <taxon>Bacteria</taxon>
        <taxon>Bacillati</taxon>
        <taxon>Actinomycetota</taxon>
        <taxon>Actinomycetes</taxon>
        <taxon>Micrococcales</taxon>
        <taxon>Ruaniaceae</taxon>
        <taxon>Occultella</taxon>
    </lineage>
</organism>